<accession>A0ABP4Q7L5</accession>
<organism evidence="1 2">
    <name type="scientific">Kribbella karoonensis</name>
    <dbReference type="NCBI Taxonomy" id="324851"/>
    <lineage>
        <taxon>Bacteria</taxon>
        <taxon>Bacillati</taxon>
        <taxon>Actinomycetota</taxon>
        <taxon>Actinomycetes</taxon>
        <taxon>Propionibacteriales</taxon>
        <taxon>Kribbellaceae</taxon>
        <taxon>Kribbella</taxon>
    </lineage>
</organism>
<reference evidence="2" key="1">
    <citation type="journal article" date="2019" name="Int. J. Syst. Evol. Microbiol.">
        <title>The Global Catalogue of Microorganisms (GCM) 10K type strain sequencing project: providing services to taxonomists for standard genome sequencing and annotation.</title>
        <authorList>
            <consortium name="The Broad Institute Genomics Platform"/>
            <consortium name="The Broad Institute Genome Sequencing Center for Infectious Disease"/>
            <person name="Wu L."/>
            <person name="Ma J."/>
        </authorList>
    </citation>
    <scope>NUCLEOTIDE SEQUENCE [LARGE SCALE GENOMIC DNA]</scope>
    <source>
        <strain evidence="2">JCM 14304</strain>
    </source>
</reference>
<gene>
    <name evidence="1" type="ORF">GCM10009742_59150</name>
</gene>
<evidence type="ECO:0000313" key="2">
    <source>
        <dbReference type="Proteomes" id="UP001500190"/>
    </source>
</evidence>
<evidence type="ECO:0000313" key="1">
    <source>
        <dbReference type="EMBL" id="GAA1602972.1"/>
    </source>
</evidence>
<protein>
    <recommendedName>
        <fullName evidence="3">ESAT-6 protein secretion system EspG family protein</fullName>
    </recommendedName>
</protein>
<sequence>MADVSYDLYFWVTGVAEDSQDLADRLADEDADGLEPDERVLAFRGELLRRWPELADRIAPWHEDLEWRKPWGRTDLADRFVGLTLAYGWEATSALPALAGAYGIDTYDPQTGQLTRARARDPFDEVAHVEGRVDEQHVVRVLRGISSFIGYAYDELDESALTGALDGTSDDGGWFEYPLAGTPTLTIQLARRAGGGSVFVRVDGGMDLVLATRIAELLE</sequence>
<dbReference type="Proteomes" id="UP001500190">
    <property type="component" value="Unassembled WGS sequence"/>
</dbReference>
<dbReference type="EMBL" id="BAAAND010000009">
    <property type="protein sequence ID" value="GAA1602972.1"/>
    <property type="molecule type" value="Genomic_DNA"/>
</dbReference>
<keyword evidence="2" id="KW-1185">Reference proteome</keyword>
<comment type="caution">
    <text evidence="1">The sequence shown here is derived from an EMBL/GenBank/DDBJ whole genome shotgun (WGS) entry which is preliminary data.</text>
</comment>
<proteinExistence type="predicted"/>
<evidence type="ECO:0008006" key="3">
    <source>
        <dbReference type="Google" id="ProtNLM"/>
    </source>
</evidence>
<name>A0ABP4Q7L5_9ACTN</name>